<dbReference type="AlphaFoldDB" id="A0A7W6J706"/>
<keyword evidence="3" id="KW-1185">Reference proteome</keyword>
<feature type="transmembrane region" description="Helical" evidence="1">
    <location>
        <begin position="45"/>
        <end position="65"/>
    </location>
</feature>
<keyword evidence="1" id="KW-0472">Membrane</keyword>
<evidence type="ECO:0000313" key="3">
    <source>
        <dbReference type="Proteomes" id="UP000528286"/>
    </source>
</evidence>
<dbReference type="Proteomes" id="UP000528286">
    <property type="component" value="Unassembled WGS sequence"/>
</dbReference>
<evidence type="ECO:0000256" key="1">
    <source>
        <dbReference type="SAM" id="Phobius"/>
    </source>
</evidence>
<protein>
    <submittedName>
        <fullName evidence="2">Uncharacterized protein</fullName>
    </submittedName>
</protein>
<proteinExistence type="predicted"/>
<keyword evidence="1" id="KW-0812">Transmembrane</keyword>
<dbReference type="EMBL" id="JACIEZ010000007">
    <property type="protein sequence ID" value="MBB4065983.1"/>
    <property type="molecule type" value="Genomic_DNA"/>
</dbReference>
<accession>A0A7W6J706</accession>
<feature type="transmembrane region" description="Helical" evidence="1">
    <location>
        <begin position="97"/>
        <end position="118"/>
    </location>
</feature>
<gene>
    <name evidence="2" type="ORF">GGR23_003196</name>
</gene>
<reference evidence="2 3" key="1">
    <citation type="submission" date="2020-08" db="EMBL/GenBank/DDBJ databases">
        <title>Genomic Encyclopedia of Type Strains, Phase IV (KMG-IV): sequencing the most valuable type-strain genomes for metagenomic binning, comparative biology and taxonomic classification.</title>
        <authorList>
            <person name="Goeker M."/>
        </authorList>
    </citation>
    <scope>NUCLEOTIDE SEQUENCE [LARGE SCALE GENOMIC DNA]</scope>
    <source>
        <strain evidence="2 3">DSM 29853</strain>
    </source>
</reference>
<comment type="caution">
    <text evidence="2">The sequence shown here is derived from an EMBL/GenBank/DDBJ whole genome shotgun (WGS) entry which is preliminary data.</text>
</comment>
<evidence type="ECO:0000313" key="2">
    <source>
        <dbReference type="EMBL" id="MBB4065983.1"/>
    </source>
</evidence>
<feature type="transmembrane region" description="Helical" evidence="1">
    <location>
        <begin position="72"/>
        <end position="91"/>
    </location>
</feature>
<sequence>MFKILLALPLKTLLRIDAATCLAMGLLLLAASGPLATLTALPPALLFWAGALLLPIAAFMGATALAAEPHRLAVGFIVIGNIFWSLASIALPVAGLIAPNGLGLAFLVAQAAAVLLLAELELSAMRRGRAALT</sequence>
<dbReference type="RefSeq" id="WP_183367275.1">
    <property type="nucleotide sequence ID" value="NZ_JACIEZ010000007.1"/>
</dbReference>
<name>A0A7W6J706_9HYPH</name>
<organism evidence="2 3">
    <name type="scientific">Gellertiella hungarica</name>
    <dbReference type="NCBI Taxonomy" id="1572859"/>
    <lineage>
        <taxon>Bacteria</taxon>
        <taxon>Pseudomonadati</taxon>
        <taxon>Pseudomonadota</taxon>
        <taxon>Alphaproteobacteria</taxon>
        <taxon>Hyphomicrobiales</taxon>
        <taxon>Rhizobiaceae</taxon>
        <taxon>Gellertiella</taxon>
    </lineage>
</organism>
<feature type="transmembrane region" description="Helical" evidence="1">
    <location>
        <begin position="12"/>
        <end position="33"/>
    </location>
</feature>
<keyword evidence="1" id="KW-1133">Transmembrane helix</keyword>